<keyword evidence="2" id="KW-0472">Membrane</keyword>
<dbReference type="Proteomes" id="UP001589738">
    <property type="component" value="Unassembled WGS sequence"/>
</dbReference>
<keyword evidence="6" id="KW-1185">Reference proteome</keyword>
<organism evidence="5 6">
    <name type="scientific">Robertmurraya beringensis</name>
    <dbReference type="NCBI Taxonomy" id="641660"/>
    <lineage>
        <taxon>Bacteria</taxon>
        <taxon>Bacillati</taxon>
        <taxon>Bacillota</taxon>
        <taxon>Bacilli</taxon>
        <taxon>Bacillales</taxon>
        <taxon>Bacillaceae</taxon>
        <taxon>Robertmurraya</taxon>
    </lineage>
</organism>
<keyword evidence="2" id="KW-1133">Transmembrane helix</keyword>
<feature type="transmembrane region" description="Helical" evidence="2">
    <location>
        <begin position="96"/>
        <end position="114"/>
    </location>
</feature>
<dbReference type="NCBIfam" id="TIGR03943">
    <property type="entry name" value="TIGR03943 family putative permease subunit"/>
    <property type="match status" value="1"/>
</dbReference>
<dbReference type="EMBL" id="JBHLUU010000117">
    <property type="protein sequence ID" value="MFC0477112.1"/>
    <property type="molecule type" value="Genomic_DNA"/>
</dbReference>
<dbReference type="RefSeq" id="WP_377058755.1">
    <property type="nucleotide sequence ID" value="NZ_JBHLUU010000117.1"/>
</dbReference>
<dbReference type="InterPro" id="IPR048447">
    <property type="entry name" value="DUF1980_C"/>
</dbReference>
<dbReference type="Pfam" id="PF09323">
    <property type="entry name" value="DUF1980"/>
    <property type="match status" value="1"/>
</dbReference>
<dbReference type="InterPro" id="IPR015402">
    <property type="entry name" value="DUF1980"/>
</dbReference>
<dbReference type="PANTHER" id="PTHR40047:SF1">
    <property type="entry name" value="UPF0703 PROTEIN YCGQ"/>
    <property type="match status" value="1"/>
</dbReference>
<evidence type="ECO:0000256" key="1">
    <source>
        <dbReference type="SAM" id="MobiDB-lite"/>
    </source>
</evidence>
<feature type="domain" description="DUF1980" evidence="3">
    <location>
        <begin position="9"/>
        <end position="127"/>
    </location>
</feature>
<feature type="region of interest" description="Disordered" evidence="1">
    <location>
        <begin position="132"/>
        <end position="156"/>
    </location>
</feature>
<protein>
    <submittedName>
        <fullName evidence="5">TIGR03943 family putative permease subunit</fullName>
    </submittedName>
</protein>
<feature type="transmembrane region" description="Helical" evidence="2">
    <location>
        <begin position="7"/>
        <end position="26"/>
    </location>
</feature>
<evidence type="ECO:0000313" key="5">
    <source>
        <dbReference type="EMBL" id="MFC0477112.1"/>
    </source>
</evidence>
<evidence type="ECO:0000259" key="3">
    <source>
        <dbReference type="Pfam" id="PF09323"/>
    </source>
</evidence>
<evidence type="ECO:0000256" key="2">
    <source>
        <dbReference type="SAM" id="Phobius"/>
    </source>
</evidence>
<proteinExistence type="predicted"/>
<keyword evidence="2" id="KW-0812">Transmembrane</keyword>
<accession>A0ABV6KUV1</accession>
<sequence>MVFQTQQAVRAAILLLFTVLIFKFHYTGEITMFINPKYIGLSQIASVLFLILFFIQITRIWEKKTHHHHHDHECSHNHDCDHNHDHGNTPMTLKKVVSYVIIAFPLVTGFTIPAKVLDSSIAEKKGGMAVITGKSEASSPDESAQEEAAQPSDTEILPNPYGEITQEEMNSLVQKLKQSDPIDMDDYVYYLNYEEISKDVASYKGREITLRGFVYKEEGFQSDQLVISRFLITHCVADASIIGFLTQFDEAATLDKDTWVEATGVLDVTTYNGTEMPFIKITDWKTIEQPSEPYLFPLNVKIL</sequence>
<dbReference type="PANTHER" id="PTHR40047">
    <property type="entry name" value="UPF0703 PROTEIN YCGQ"/>
    <property type="match status" value="1"/>
</dbReference>
<dbReference type="InterPro" id="IPR052955">
    <property type="entry name" value="UPF0703_membrane_permease"/>
</dbReference>
<evidence type="ECO:0000313" key="6">
    <source>
        <dbReference type="Proteomes" id="UP001589738"/>
    </source>
</evidence>
<dbReference type="Pfam" id="PF21537">
    <property type="entry name" value="DUF1980_C"/>
    <property type="match status" value="1"/>
</dbReference>
<evidence type="ECO:0000259" key="4">
    <source>
        <dbReference type="Pfam" id="PF21537"/>
    </source>
</evidence>
<name>A0ABV6KUV1_9BACI</name>
<reference evidence="5 6" key="1">
    <citation type="submission" date="2024-09" db="EMBL/GenBank/DDBJ databases">
        <authorList>
            <person name="Sun Q."/>
            <person name="Mori K."/>
        </authorList>
    </citation>
    <scope>NUCLEOTIDE SEQUENCE [LARGE SCALE GENOMIC DNA]</scope>
    <source>
        <strain evidence="5 6">CGMCC 1.9126</strain>
    </source>
</reference>
<feature type="transmembrane region" description="Helical" evidence="2">
    <location>
        <begin position="38"/>
        <end position="57"/>
    </location>
</feature>
<dbReference type="InterPro" id="IPR048493">
    <property type="entry name" value="DUF1980_N"/>
</dbReference>
<comment type="caution">
    <text evidence="5">The sequence shown here is derived from an EMBL/GenBank/DDBJ whole genome shotgun (WGS) entry which is preliminary data.</text>
</comment>
<feature type="domain" description="DUF1980" evidence="4">
    <location>
        <begin position="165"/>
        <end position="297"/>
    </location>
</feature>
<gene>
    <name evidence="5" type="ORF">ACFFHF_18065</name>
</gene>